<dbReference type="Proteomes" id="UP000027937">
    <property type="component" value="Unassembled WGS sequence"/>
</dbReference>
<keyword evidence="1 2" id="KW-0732">Signal</keyword>
<dbReference type="PANTHER" id="PTHR43016:SF13">
    <property type="entry name" value="PRESEQUENCE PROTEASE, MITOCHONDRIAL"/>
    <property type="match status" value="1"/>
</dbReference>
<sequence>MNRRLKAKIVLSLVSIMTCQTLAFQKPVLVSALEPSSKLVNSVKENKSLGGFELVTKKYIKYLNCNSYEYKHTKTGARLIFIDNKEQEKMFCVSFRTPTKDSTGVNHIIEHSVLQGSKNYPVKDPFIQMSKQSLNTFLNAMTLPDYTMYPVSSKNDKDFNNLMSVYLDAVFYPNVTKDKRIFKEQGWRYELKSKDSELKYNGIVYNEMRGRTSDPEQVMTQSIGKSLFPDTIYKNEAGGNPENIPNLTYEEFVNTYKKYYTPSNSYFYLSGNLNIEKTLKFIGEKYLNNFNKVEVDSSIPLQKPFTERKTQIYEYPVSKGTPIKNKSILTFNYVINRKDFRDFLGVFKLLTGDSTAKINEDMKKNGFNCRIVSIPNIFYQQPVFTIAIYNTNEKDKEKIRTIIDNVFKDVVKNGFDSKSVNSIISQYEIEKKKKDKFQVDVWNRIIMSSWLYDGEPTFYLEDDVSDLQNKIKNGELQNLVQKYLINNNHASVVVLKPSPGLQEKKDIQLKEKLANIKKSLSDNEINNLVKETNELKIWQSTPNTKEQLNKLPTLNREDILKDIKKVKTIEKNENEIKVLYHPLFTNGVDKTSLYFDTSKVPQDKLKYMYLLSRILQNVDTKNYKKEELSKYIDNIGIGFSINNVVFVDSKNNNIYYPKMNVSFLSLSKNIGKNFDIAKEVIFNSKLDDTKELKNLMGKLKSQFEQGILSNGKGVAFDKFLSYISEFGKYENYLSEDFYKFICDLNNNFDSKSKDIIKNLEEVRDIIFNKNNMIASYTGEEKDYKNFADNFNEFSKILKDKKLQSQEYKFDDSKVNEGIITPLKVQYILKGGNLNQLGYKNIGKFKVLNTILSSGYLWDNIRAKGGAYGPLALTYEGNILFGSHEDPNLKETIDVIDKIPQYLSKFNADEKEMTNYIIGTIGEMDKIDMDNPYMVSAIGDKMYIKNQTQSDIQKQREEILSTTAEDIRNFAKVVDAVLKQDYLCVVGGDAKIKENEKEFMSIKNVLDMDNKKDLTMTMEKKENVCVDKSFKVNFSKELDELTVNTSNVYVLDDKNHKVDVEVSYDKKNKAVQVKSKNNYESGKKYTLFIKGIQSVIKDGKVVKLVAPIKMEFTVK</sequence>
<evidence type="ECO:0000313" key="4">
    <source>
        <dbReference type="EMBL" id="KEI16046.1"/>
    </source>
</evidence>
<dbReference type="EMBL" id="JENX01000081">
    <property type="protein sequence ID" value="KEI16046.1"/>
    <property type="molecule type" value="Genomic_DNA"/>
</dbReference>
<protein>
    <submittedName>
        <fullName evidence="4">Peptidase</fullName>
    </submittedName>
</protein>
<dbReference type="InterPro" id="IPR011249">
    <property type="entry name" value="Metalloenz_LuxS/M16"/>
</dbReference>
<comment type="caution">
    <text evidence="4">The sequence shown here is derived from an EMBL/GenBank/DDBJ whole genome shotgun (WGS) entry which is preliminary data.</text>
</comment>
<evidence type="ECO:0000313" key="5">
    <source>
        <dbReference type="Proteomes" id="UP000027937"/>
    </source>
</evidence>
<evidence type="ECO:0000259" key="3">
    <source>
        <dbReference type="SMART" id="SM01264"/>
    </source>
</evidence>
<dbReference type="InterPro" id="IPR055130">
    <property type="entry name" value="PreP_C"/>
</dbReference>
<dbReference type="SMART" id="SM01264">
    <property type="entry name" value="M16C_associated"/>
    <property type="match status" value="1"/>
</dbReference>
<accession>A0ABR4TD96</accession>
<evidence type="ECO:0000256" key="2">
    <source>
        <dbReference type="SAM" id="SignalP"/>
    </source>
</evidence>
<dbReference type="InterPro" id="IPR011765">
    <property type="entry name" value="Pept_M16_N"/>
</dbReference>
<gene>
    <name evidence="4" type="ORF">Z960_10945</name>
</gene>
<organism evidence="4 5">
    <name type="scientific">Clostridium haemolyticum NCTC 9693</name>
    <dbReference type="NCBI Taxonomy" id="1443114"/>
    <lineage>
        <taxon>Bacteria</taxon>
        <taxon>Bacillati</taxon>
        <taxon>Bacillota</taxon>
        <taxon>Clostridia</taxon>
        <taxon>Eubacteriales</taxon>
        <taxon>Clostridiaceae</taxon>
        <taxon>Clostridium</taxon>
    </lineage>
</organism>
<dbReference type="Pfam" id="PF08367">
    <property type="entry name" value="M16C_assoc"/>
    <property type="match status" value="1"/>
</dbReference>
<name>A0ABR4TD96_CLOHA</name>
<dbReference type="InterPro" id="IPR007863">
    <property type="entry name" value="Peptidase_M16_C"/>
</dbReference>
<dbReference type="Pfam" id="PF22516">
    <property type="entry name" value="PreP_C"/>
    <property type="match status" value="1"/>
</dbReference>
<dbReference type="Pfam" id="PF13205">
    <property type="entry name" value="Big_5"/>
    <property type="match status" value="1"/>
</dbReference>
<dbReference type="Gene3D" id="3.30.830.10">
    <property type="entry name" value="Metalloenzyme, LuxS/M16 peptidase-like"/>
    <property type="match status" value="4"/>
</dbReference>
<keyword evidence="5" id="KW-1185">Reference proteome</keyword>
<dbReference type="InterPro" id="IPR014755">
    <property type="entry name" value="Cu-Rt/internalin_Ig-like"/>
</dbReference>
<feature type="signal peptide" evidence="2">
    <location>
        <begin position="1"/>
        <end position="23"/>
    </location>
</feature>
<feature type="chain" id="PRO_5045916862" evidence="2">
    <location>
        <begin position="24"/>
        <end position="1114"/>
    </location>
</feature>
<proteinExistence type="predicted"/>
<dbReference type="Pfam" id="PF00675">
    <property type="entry name" value="Peptidase_M16"/>
    <property type="match status" value="1"/>
</dbReference>
<dbReference type="PANTHER" id="PTHR43016">
    <property type="entry name" value="PRESEQUENCE PROTEASE"/>
    <property type="match status" value="1"/>
</dbReference>
<evidence type="ECO:0000256" key="1">
    <source>
        <dbReference type="ARBA" id="ARBA00022729"/>
    </source>
</evidence>
<dbReference type="SUPFAM" id="SSF63411">
    <property type="entry name" value="LuxS/MPP-like metallohydrolase"/>
    <property type="match status" value="4"/>
</dbReference>
<dbReference type="Gene3D" id="2.60.40.1220">
    <property type="match status" value="1"/>
</dbReference>
<dbReference type="Pfam" id="PF05193">
    <property type="entry name" value="Peptidase_M16_C"/>
    <property type="match status" value="1"/>
</dbReference>
<feature type="domain" description="Peptidase M16C associated" evidence="3">
    <location>
        <begin position="495"/>
        <end position="744"/>
    </location>
</feature>
<reference evidence="4 5" key="1">
    <citation type="submission" date="2014-02" db="EMBL/GenBank/DDBJ databases">
        <title>Plasmidome dynamics in the species complex Clostridium novyi sensu lato converts strains of independent lineages into distinctly different pathogens.</title>
        <authorList>
            <person name="Skarin H."/>
            <person name="Segerman B."/>
        </authorList>
    </citation>
    <scope>NUCLEOTIDE SEQUENCE [LARGE SCALE GENOMIC DNA]</scope>
    <source>
        <strain evidence="4 5">NCTC 9693</strain>
    </source>
</reference>
<dbReference type="InterPro" id="IPR032812">
    <property type="entry name" value="SbsA_Ig"/>
</dbReference>
<dbReference type="InterPro" id="IPR013578">
    <property type="entry name" value="Peptidase_M16C_assoc"/>
</dbReference>
<dbReference type="RefSeq" id="WP_039229633.1">
    <property type="nucleotide sequence ID" value="NZ_JENX01000081.1"/>
</dbReference>